<accession>A0ABU9VT99</accession>
<evidence type="ECO:0000313" key="1">
    <source>
        <dbReference type="EMBL" id="MEN1760396.1"/>
    </source>
</evidence>
<dbReference type="Gene3D" id="2.40.30.100">
    <property type="entry name" value="AF2212/PG0164-like"/>
    <property type="match status" value="1"/>
</dbReference>
<proteinExistence type="predicted"/>
<keyword evidence="2" id="KW-1185">Reference proteome</keyword>
<organism evidence="1 2">
    <name type="scientific">Anoxynatronum sibiricum</name>
    <dbReference type="NCBI Taxonomy" id="210623"/>
    <lineage>
        <taxon>Bacteria</taxon>
        <taxon>Bacillati</taxon>
        <taxon>Bacillota</taxon>
        <taxon>Clostridia</taxon>
        <taxon>Eubacteriales</taxon>
        <taxon>Clostridiaceae</taxon>
        <taxon>Anoxynatronum</taxon>
    </lineage>
</organism>
<dbReference type="Proteomes" id="UP001407405">
    <property type="component" value="Unassembled WGS sequence"/>
</dbReference>
<dbReference type="RefSeq" id="WP_343185716.1">
    <property type="nucleotide sequence ID" value="NZ_JBCITM010000006.1"/>
</dbReference>
<evidence type="ECO:0000313" key="2">
    <source>
        <dbReference type="Proteomes" id="UP001407405"/>
    </source>
</evidence>
<sequence length="223" mass="25430">MNYSFKSGYYKEGNRTFIKIPFNVWEVCGKKGNLPAKVVIDEAAFECKLIPKGKGEYAIPINKDVFNKLDTGSAFDVNFTLLEQLARINHDSPYNEENPIRNIDSISYLKQPSDGYCGQACLAMLAGVSVDEVVRIMKSRKWQASISKVLETLDYFGFSYRKPVYTQGKKVQFPKCCIINVRSCPKNHLLVYFNGTFYDPTFGIANDYQYENIINYIEIIAAQ</sequence>
<dbReference type="InterPro" id="IPR015018">
    <property type="entry name" value="DUF1905"/>
</dbReference>
<name>A0ABU9VT99_9CLOT</name>
<comment type="caution">
    <text evidence="1">The sequence shown here is derived from an EMBL/GenBank/DDBJ whole genome shotgun (WGS) entry which is preliminary data.</text>
</comment>
<dbReference type="Pfam" id="PF08922">
    <property type="entry name" value="DUF1905"/>
    <property type="match status" value="1"/>
</dbReference>
<dbReference type="InterPro" id="IPR037079">
    <property type="entry name" value="AF2212/PG0164-like_sf"/>
</dbReference>
<reference evidence="1 2" key="1">
    <citation type="submission" date="2024-04" db="EMBL/GenBank/DDBJ databases">
        <title>Genome sequencing and metabolic network reconstruction of aminoacids and betaine degradation by Anoxynatronum sibiricum.</title>
        <authorList>
            <person name="Detkova E.N."/>
            <person name="Boltjanskaja Y.V."/>
            <person name="Mardanov A.V."/>
            <person name="Kevbrin V."/>
        </authorList>
    </citation>
    <scope>NUCLEOTIDE SEQUENCE [LARGE SCALE GENOMIC DNA]</scope>
    <source>
        <strain evidence="1 2">Z-7981</strain>
    </source>
</reference>
<dbReference type="SUPFAM" id="SSF141694">
    <property type="entry name" value="AF2212/PG0164-like"/>
    <property type="match status" value="1"/>
</dbReference>
<gene>
    <name evidence="1" type="ORF">AAIG11_07925</name>
</gene>
<protein>
    <submittedName>
        <fullName evidence="1">DUF1905 domain-containing protein</fullName>
    </submittedName>
</protein>
<dbReference type="EMBL" id="JBCITM010000006">
    <property type="protein sequence ID" value="MEN1760396.1"/>
    <property type="molecule type" value="Genomic_DNA"/>
</dbReference>